<evidence type="ECO:0000313" key="7">
    <source>
        <dbReference type="EMBL" id="KAH0820957.1"/>
    </source>
</evidence>
<accession>A0A8J6LJB3</accession>
<evidence type="ECO:0000256" key="3">
    <source>
        <dbReference type="ARBA" id="ARBA00022475"/>
    </source>
</evidence>
<keyword evidence="2" id="KW-0813">Transport</keyword>
<name>A0A8J6LJB3_TENMO</name>
<dbReference type="EMBL" id="JABDTM020010029">
    <property type="protein sequence ID" value="KAH0820957.1"/>
    <property type="molecule type" value="Genomic_DNA"/>
</dbReference>
<comment type="subcellular location">
    <subcellularLocation>
        <location evidence="1">Cell membrane</location>
        <topology evidence="1">Multi-pass membrane protein</topology>
    </subcellularLocation>
</comment>
<dbReference type="AlphaFoldDB" id="A0A8J6LJB3"/>
<keyword evidence="5" id="KW-0472">Membrane</keyword>
<feature type="transmembrane region" description="Helical" evidence="5">
    <location>
        <begin position="92"/>
        <end position="110"/>
    </location>
</feature>
<feature type="domain" description="ATP-binding cassette sub-family B member 6 N-terminal five TM" evidence="6">
    <location>
        <begin position="18"/>
        <end position="131"/>
    </location>
</feature>
<evidence type="ECO:0000256" key="5">
    <source>
        <dbReference type="SAM" id="Phobius"/>
    </source>
</evidence>
<reference evidence="7" key="1">
    <citation type="journal article" date="2020" name="J Insects Food Feed">
        <title>The yellow mealworm (Tenebrio molitor) genome: a resource for the emerging insects as food and feed industry.</title>
        <authorList>
            <person name="Eriksson T."/>
            <person name="Andere A."/>
            <person name="Kelstrup H."/>
            <person name="Emery V."/>
            <person name="Picard C."/>
        </authorList>
    </citation>
    <scope>NUCLEOTIDE SEQUENCE</scope>
    <source>
        <strain evidence="7">Stoneville</strain>
        <tissue evidence="7">Whole head</tissue>
    </source>
</reference>
<keyword evidence="5" id="KW-0812">Transmembrane</keyword>
<dbReference type="GO" id="GO:0005886">
    <property type="term" value="C:plasma membrane"/>
    <property type="evidence" value="ECO:0007669"/>
    <property type="project" value="UniProtKB-SubCell"/>
</dbReference>
<keyword evidence="5" id="KW-1133">Transmembrane helix</keyword>
<feature type="transmembrane region" description="Helical" evidence="5">
    <location>
        <begin position="12"/>
        <end position="31"/>
    </location>
</feature>
<dbReference type="Proteomes" id="UP000719412">
    <property type="component" value="Unassembled WGS sequence"/>
</dbReference>
<protein>
    <recommendedName>
        <fullName evidence="6">ATP-binding cassette sub-family B member 6 N-terminal five TM domain-containing protein</fullName>
    </recommendedName>
</protein>
<evidence type="ECO:0000256" key="4">
    <source>
        <dbReference type="ARBA" id="ARBA00022967"/>
    </source>
</evidence>
<reference evidence="7" key="2">
    <citation type="submission" date="2021-08" db="EMBL/GenBank/DDBJ databases">
        <authorList>
            <person name="Eriksson T."/>
        </authorList>
    </citation>
    <scope>NUCLEOTIDE SEQUENCE</scope>
    <source>
        <strain evidence="7">Stoneville</strain>
        <tissue evidence="7">Whole head</tissue>
    </source>
</reference>
<sequence length="157" mass="18267">MQRYTKKYSTIVRTMTVEIVSLVLNLLAYPFSLLVVRIERRFLLPSVPTKGHGIVLLLFWTLVFISENLAFFNLDKKQWWFQLKTTSDQIEMGLFVLRYISCLLMFLLGLKAPGITQNINYFTLNDSTRNLPPQTISVNVKFKVASRQIDRSSVNRD</sequence>
<dbReference type="Pfam" id="PF16185">
    <property type="entry name" value="MTABC_N"/>
    <property type="match status" value="1"/>
</dbReference>
<comment type="caution">
    <text evidence="7">The sequence shown here is derived from an EMBL/GenBank/DDBJ whole genome shotgun (WGS) entry which is preliminary data.</text>
</comment>
<feature type="transmembrane region" description="Helical" evidence="5">
    <location>
        <begin position="51"/>
        <end position="71"/>
    </location>
</feature>
<evidence type="ECO:0000256" key="1">
    <source>
        <dbReference type="ARBA" id="ARBA00004651"/>
    </source>
</evidence>
<dbReference type="InterPro" id="IPR032410">
    <property type="entry name" value="ABCB6_N"/>
</dbReference>
<keyword evidence="4" id="KW-1278">Translocase</keyword>
<proteinExistence type="predicted"/>
<evidence type="ECO:0000313" key="8">
    <source>
        <dbReference type="Proteomes" id="UP000719412"/>
    </source>
</evidence>
<evidence type="ECO:0000259" key="6">
    <source>
        <dbReference type="Pfam" id="PF16185"/>
    </source>
</evidence>
<gene>
    <name evidence="7" type="ORF">GEV33_001834</name>
</gene>
<evidence type="ECO:0000256" key="2">
    <source>
        <dbReference type="ARBA" id="ARBA00022448"/>
    </source>
</evidence>
<keyword evidence="3" id="KW-1003">Cell membrane</keyword>
<organism evidence="7 8">
    <name type="scientific">Tenebrio molitor</name>
    <name type="common">Yellow mealworm beetle</name>
    <dbReference type="NCBI Taxonomy" id="7067"/>
    <lineage>
        <taxon>Eukaryota</taxon>
        <taxon>Metazoa</taxon>
        <taxon>Ecdysozoa</taxon>
        <taxon>Arthropoda</taxon>
        <taxon>Hexapoda</taxon>
        <taxon>Insecta</taxon>
        <taxon>Pterygota</taxon>
        <taxon>Neoptera</taxon>
        <taxon>Endopterygota</taxon>
        <taxon>Coleoptera</taxon>
        <taxon>Polyphaga</taxon>
        <taxon>Cucujiformia</taxon>
        <taxon>Tenebrionidae</taxon>
        <taxon>Tenebrio</taxon>
    </lineage>
</organism>
<keyword evidence="8" id="KW-1185">Reference proteome</keyword>